<comment type="caution">
    <text evidence="2">The sequence shown here is derived from an EMBL/GenBank/DDBJ whole genome shotgun (WGS) entry which is preliminary data.</text>
</comment>
<organism evidence="2 3">
    <name type="scientific">Fusarium agapanthi</name>
    <dbReference type="NCBI Taxonomy" id="1803897"/>
    <lineage>
        <taxon>Eukaryota</taxon>
        <taxon>Fungi</taxon>
        <taxon>Dikarya</taxon>
        <taxon>Ascomycota</taxon>
        <taxon>Pezizomycotina</taxon>
        <taxon>Sordariomycetes</taxon>
        <taxon>Hypocreomycetidae</taxon>
        <taxon>Hypocreales</taxon>
        <taxon>Nectriaceae</taxon>
        <taxon>Fusarium</taxon>
        <taxon>Fusarium fujikuroi species complex</taxon>
    </lineage>
</organism>
<reference evidence="2" key="1">
    <citation type="submission" date="2020-01" db="EMBL/GenBank/DDBJ databases">
        <title>Identification and distribution of gene clusters putatively required for synthesis of sphingolipid metabolism inhibitors in phylogenetically diverse species of the filamentous fungus Fusarium.</title>
        <authorList>
            <person name="Kim H.-S."/>
            <person name="Busman M."/>
            <person name="Brown D.W."/>
            <person name="Divon H."/>
            <person name="Uhlig S."/>
            <person name="Proctor R.H."/>
        </authorList>
    </citation>
    <scope>NUCLEOTIDE SEQUENCE</scope>
    <source>
        <strain evidence="2">NRRL 31653</strain>
    </source>
</reference>
<dbReference type="OrthoDB" id="409136at2759"/>
<sequence>MEYSSILSKPKSFFGKQKVWMARGEDLALFNMYRANIQNLLRHSYIPESNHNLWIGLYRIGTTEDEAKTFVVVSCSDRRIRKLTRDILSSCPIFQPGQALNRFKVVSKATLPETACEPQQTMKDGAEIPSELSLLGKSDDTAMENPKTTIHIYPSNTGDNYLCRQVQAFQGSEGGGLESRYQTATAGPLLWHNGVTYQLTVAHVVEFKNKQTDDGTESTEDGVDDWDEEDDEGNDKASNNESTDDGISDSLSSDSSREYTIEQGGGSVAARRKETTVNKEPAGIPASLHSPAAMALPREPNLGNFILEDYSLSWNRHSLISCPISSEMDYLLIPITVDPQTQASMGAEIVQISEAFDVTEQTDPRPVIIAAPARGYVEGFVFPAASLLRPQGSKDFQPLFCIESGETLPQGSSGSAVFDKMTGFLAGHIILGCPDKNIWYMVPIVNVLDDLEHHFCLKAKCQIRIYATAAERWVSAFKIMTIRQSRLPESSEGLLDSALTPESEGNYQTMFSGLRRETKWGAVSIPIPSFLKVFLSESPVRSDHWRNQFGHNDNSAESDRRLLASFRDLRYTFLEPMARILPGGAHEERRAMAGKYRRDIQQPQAWMLEIFEPFIRGTVTLNRPRLLELLERKGLLHESIDSPTYAPQCLYIKNIDPSTAVALYKTTSWRPMKECRELFSTNASYQPNPVIDIIQDDWHGSACFSITINLPFLVITTQNEIFKRSRAGGSGFRTLFGLDFLQIPAQSCVPHDKDEIFQAEESYLFLATWSTILIGTNERYWTAVCLDDGFGERITVDDASEDKGISPSSSEGQTVNVKKTMPPRSYALRVLAIQLDKVARYHQKIILALEFNLNIFEGKVDVPNTDGLPKHVVWRHQFLGCVSNVLHVNSKLVTKVENFLLMELPSDGSSGHPLWQGFHQDPGAFKSYLRIQESLDMLRDVQNQLRSMSARIDKFGPTKTSKVQQQSLAASIGRTIALLFHVLGG</sequence>
<feature type="region of interest" description="Disordered" evidence="1">
    <location>
        <begin position="211"/>
        <end position="287"/>
    </location>
</feature>
<dbReference type="EMBL" id="LUFC02000038">
    <property type="protein sequence ID" value="KAF4503094.1"/>
    <property type="molecule type" value="Genomic_DNA"/>
</dbReference>
<feature type="compositionally biased region" description="Acidic residues" evidence="1">
    <location>
        <begin position="214"/>
        <end position="233"/>
    </location>
</feature>
<keyword evidence="3" id="KW-1185">Reference proteome</keyword>
<dbReference type="Proteomes" id="UP000737391">
    <property type="component" value="Unassembled WGS sequence"/>
</dbReference>
<accession>A0A9P5BKN3</accession>
<gene>
    <name evidence="2" type="ORF">FAGAP_649</name>
</gene>
<name>A0A9P5BKN3_9HYPO</name>
<dbReference type="AlphaFoldDB" id="A0A9P5BKN3"/>
<evidence type="ECO:0000313" key="3">
    <source>
        <dbReference type="Proteomes" id="UP000737391"/>
    </source>
</evidence>
<evidence type="ECO:0000256" key="1">
    <source>
        <dbReference type="SAM" id="MobiDB-lite"/>
    </source>
</evidence>
<protein>
    <submittedName>
        <fullName evidence="2">Uncharacterized protein</fullName>
    </submittedName>
</protein>
<evidence type="ECO:0000313" key="2">
    <source>
        <dbReference type="EMBL" id="KAF4503094.1"/>
    </source>
</evidence>
<proteinExistence type="predicted"/>